<feature type="domain" description="ABC3 transporter permease C-terminal" evidence="7">
    <location>
        <begin position="668"/>
        <end position="780"/>
    </location>
</feature>
<dbReference type="PANTHER" id="PTHR30572:SF18">
    <property type="entry name" value="ABC-TYPE MACROLIDE FAMILY EXPORT SYSTEM PERMEASE COMPONENT 2"/>
    <property type="match status" value="1"/>
</dbReference>
<evidence type="ECO:0000256" key="2">
    <source>
        <dbReference type="ARBA" id="ARBA00022475"/>
    </source>
</evidence>
<feature type="transmembrane region" description="Helical" evidence="6">
    <location>
        <begin position="21"/>
        <end position="41"/>
    </location>
</feature>
<dbReference type="InterPro" id="IPR003838">
    <property type="entry name" value="ABC3_permease_C"/>
</dbReference>
<feature type="domain" description="ABC3 transporter permease C-terminal" evidence="7">
    <location>
        <begin position="283"/>
        <end position="398"/>
    </location>
</feature>
<dbReference type="RefSeq" id="WP_183977170.1">
    <property type="nucleotide sequence ID" value="NZ_JACIBY010000010.1"/>
</dbReference>
<organism evidence="9 10">
    <name type="scientific">Runella defluvii</name>
    <dbReference type="NCBI Taxonomy" id="370973"/>
    <lineage>
        <taxon>Bacteria</taxon>
        <taxon>Pseudomonadati</taxon>
        <taxon>Bacteroidota</taxon>
        <taxon>Cytophagia</taxon>
        <taxon>Cytophagales</taxon>
        <taxon>Spirosomataceae</taxon>
        <taxon>Runella</taxon>
    </lineage>
</organism>
<dbReference type="Pfam" id="PF02687">
    <property type="entry name" value="FtsX"/>
    <property type="match status" value="2"/>
</dbReference>
<evidence type="ECO:0000313" key="10">
    <source>
        <dbReference type="Proteomes" id="UP000541352"/>
    </source>
</evidence>
<keyword evidence="4 6" id="KW-1133">Transmembrane helix</keyword>
<feature type="transmembrane region" description="Helical" evidence="6">
    <location>
        <begin position="667"/>
        <end position="688"/>
    </location>
</feature>
<feature type="transmembrane region" description="Helical" evidence="6">
    <location>
        <begin position="327"/>
        <end position="351"/>
    </location>
</feature>
<evidence type="ECO:0000256" key="6">
    <source>
        <dbReference type="SAM" id="Phobius"/>
    </source>
</evidence>
<dbReference type="AlphaFoldDB" id="A0A7W6ES31"/>
<dbReference type="GO" id="GO:0005886">
    <property type="term" value="C:plasma membrane"/>
    <property type="evidence" value="ECO:0007669"/>
    <property type="project" value="UniProtKB-SubCell"/>
</dbReference>
<evidence type="ECO:0000259" key="8">
    <source>
        <dbReference type="Pfam" id="PF12704"/>
    </source>
</evidence>
<comment type="subcellular location">
    <subcellularLocation>
        <location evidence="1">Cell membrane</location>
        <topology evidence="1">Multi-pass membrane protein</topology>
    </subcellularLocation>
</comment>
<dbReference type="PANTHER" id="PTHR30572">
    <property type="entry name" value="MEMBRANE COMPONENT OF TRANSPORTER-RELATED"/>
    <property type="match status" value="1"/>
</dbReference>
<reference evidence="9 10" key="1">
    <citation type="submission" date="2020-08" db="EMBL/GenBank/DDBJ databases">
        <title>Genomic Encyclopedia of Type Strains, Phase IV (KMG-IV): sequencing the most valuable type-strain genomes for metagenomic binning, comparative biology and taxonomic classification.</title>
        <authorList>
            <person name="Goeker M."/>
        </authorList>
    </citation>
    <scope>NUCLEOTIDE SEQUENCE [LARGE SCALE GENOMIC DNA]</scope>
    <source>
        <strain evidence="9 10">DSM 17976</strain>
    </source>
</reference>
<feature type="transmembrane region" description="Helical" evidence="6">
    <location>
        <begin position="746"/>
        <end position="768"/>
    </location>
</feature>
<keyword evidence="5 6" id="KW-0472">Membrane</keyword>
<accession>A0A7W6ES31</accession>
<feature type="transmembrane region" description="Helical" evidence="6">
    <location>
        <begin position="700"/>
        <end position="726"/>
    </location>
</feature>
<feature type="transmembrane region" description="Helical" evidence="6">
    <location>
        <begin position="418"/>
        <end position="438"/>
    </location>
</feature>
<gene>
    <name evidence="9" type="ORF">FHS57_004305</name>
</gene>
<keyword evidence="2" id="KW-1003">Cell membrane</keyword>
<dbReference type="Pfam" id="PF12704">
    <property type="entry name" value="MacB_PCD"/>
    <property type="match status" value="2"/>
</dbReference>
<dbReference type="InterPro" id="IPR025857">
    <property type="entry name" value="MacB_PCD"/>
</dbReference>
<dbReference type="EMBL" id="JACIBY010000010">
    <property type="protein sequence ID" value="MBB3840285.1"/>
    <property type="molecule type" value="Genomic_DNA"/>
</dbReference>
<evidence type="ECO:0000256" key="3">
    <source>
        <dbReference type="ARBA" id="ARBA00022692"/>
    </source>
</evidence>
<keyword evidence="10" id="KW-1185">Reference proteome</keyword>
<feature type="domain" description="MacB-like periplasmic core" evidence="8">
    <location>
        <begin position="455"/>
        <end position="594"/>
    </location>
</feature>
<sequence length="787" mass="88438">MLRNYLKIAFRNLLNDKVFSSINILGLAIGFSASALILLWVNDEMNFENTHENRERIFQAWNQVTEKGKTSSWNVTPQSMGPALQKDYPEVEKMVRVDWADKYLVQAKDTKIKGTVQIVDSTFLDVFTFPLLKGDIKTCLNGVNNLVITQGFAKKLFGNSEPLGQIVKLNNESDFVVTGVVKSLPTNTDFNFDCLVPWRFKVVNNMESLHWGNNSTTTYVLLKKNTDAQAFNLKVKHLRKQYDKETASWETFVYPFERLRLYGSFKNGVEEGGKIEQVRNFTVIALLILLIACINFMNLSTSRSDKRAKEVGVRKASGASRLSLIKLFYSESILTSLLAGVLAIGIIMVSLPAFNQLIESKIVIDWWDAQWIAYSLGFVVVTGLVAGSYPALFLSSFDPLQVLKGSYFNISSPITPRKILVVCQFVFSVLLISCTMIIKQQLDYAQNRKSGYDKANLVYHPVEGDISKNFDLIKAELLKNNVAVSVVKTFSPITETWSNTGGMKWRGKATDDHRNIDRFGADDQIVKTLGLEIIEGRDFDLKAYPTDSSGVIINETAKKMMGFKNPIGEKITDGGWEFQVIGVVKDFVMQSPFREVNAVTIAGAKMNFFNAIHVKYNPEKPIKENLENAKAIFRKYNPNYPFEYHFVDDAYNEKFASVERLSFMAQGFAFLTIFITCLGLLGLATSLAQQKTKEIGIRKVLGAGIGQIVLLMSKGFVTPVLLAFLIASPLSYWIMNKWLDEYTYKITINPLVFVLAGLVTVVIALFTVSYQSIKAALMNPVKSLKSE</sequence>
<comment type="caution">
    <text evidence="9">The sequence shown here is derived from an EMBL/GenBank/DDBJ whole genome shotgun (WGS) entry which is preliminary data.</text>
</comment>
<keyword evidence="3 6" id="KW-0812">Transmembrane</keyword>
<evidence type="ECO:0000256" key="5">
    <source>
        <dbReference type="ARBA" id="ARBA00023136"/>
    </source>
</evidence>
<dbReference type="GO" id="GO:0022857">
    <property type="term" value="F:transmembrane transporter activity"/>
    <property type="evidence" value="ECO:0007669"/>
    <property type="project" value="TreeGrafter"/>
</dbReference>
<proteinExistence type="predicted"/>
<evidence type="ECO:0000313" key="9">
    <source>
        <dbReference type="EMBL" id="MBB3840285.1"/>
    </source>
</evidence>
<dbReference type="InterPro" id="IPR050250">
    <property type="entry name" value="Macrolide_Exporter_MacB"/>
</dbReference>
<name>A0A7W6ES31_9BACT</name>
<protein>
    <submittedName>
        <fullName evidence="9">ABC-type antimicrobial peptide transport system permease subunit</fullName>
    </submittedName>
</protein>
<feature type="domain" description="MacB-like periplasmic core" evidence="8">
    <location>
        <begin position="20"/>
        <end position="235"/>
    </location>
</feature>
<evidence type="ECO:0000259" key="7">
    <source>
        <dbReference type="Pfam" id="PF02687"/>
    </source>
</evidence>
<feature type="transmembrane region" description="Helical" evidence="6">
    <location>
        <begin position="371"/>
        <end position="397"/>
    </location>
</feature>
<feature type="transmembrane region" description="Helical" evidence="6">
    <location>
        <begin position="281"/>
        <end position="299"/>
    </location>
</feature>
<dbReference type="Proteomes" id="UP000541352">
    <property type="component" value="Unassembled WGS sequence"/>
</dbReference>
<evidence type="ECO:0000256" key="4">
    <source>
        <dbReference type="ARBA" id="ARBA00022989"/>
    </source>
</evidence>
<evidence type="ECO:0000256" key="1">
    <source>
        <dbReference type="ARBA" id="ARBA00004651"/>
    </source>
</evidence>